<proteinExistence type="predicted"/>
<keyword evidence="3" id="KW-1185">Reference proteome</keyword>
<accession>A0AAP2DTP2</accession>
<feature type="transmembrane region" description="Helical" evidence="1">
    <location>
        <begin position="6"/>
        <end position="29"/>
    </location>
</feature>
<dbReference type="AlphaFoldDB" id="A0AAP2DTP2"/>
<evidence type="ECO:0000313" key="2">
    <source>
        <dbReference type="EMBL" id="MBT1701027.1"/>
    </source>
</evidence>
<organism evidence="2 3">
    <name type="scientific">Chryseosolibacter histidini</name>
    <dbReference type="NCBI Taxonomy" id="2782349"/>
    <lineage>
        <taxon>Bacteria</taxon>
        <taxon>Pseudomonadati</taxon>
        <taxon>Bacteroidota</taxon>
        <taxon>Cytophagia</taxon>
        <taxon>Cytophagales</taxon>
        <taxon>Chryseotaleaceae</taxon>
        <taxon>Chryseosolibacter</taxon>
    </lineage>
</organism>
<keyword evidence="1" id="KW-0812">Transmembrane</keyword>
<sequence length="182" mass="20957">MTKRNVLLSIIGLAISLVISGVIYYYLFLETIDLFGIDEIKNPEGRHRKILLTALSTSFLTLLIAGLLRKAKYAAIGFAVPSLIGIILMLVIGPTYFNKSNYYEPFNRQRWLMEDNNRLKMARHLVRSKELINLTRDEVIEKLGPGYLQQKYLSYKVWGDDCGLDIAFLNDKVTECWIYVKD</sequence>
<dbReference type="RefSeq" id="WP_254169714.1">
    <property type="nucleotide sequence ID" value="NZ_JAHESF010000055.1"/>
</dbReference>
<evidence type="ECO:0000256" key="1">
    <source>
        <dbReference type="SAM" id="Phobius"/>
    </source>
</evidence>
<dbReference type="Proteomes" id="UP001319200">
    <property type="component" value="Unassembled WGS sequence"/>
</dbReference>
<name>A0AAP2DTP2_9BACT</name>
<dbReference type="EMBL" id="JAHESF010000055">
    <property type="protein sequence ID" value="MBT1701027.1"/>
    <property type="molecule type" value="Genomic_DNA"/>
</dbReference>
<feature type="transmembrane region" description="Helical" evidence="1">
    <location>
        <begin position="74"/>
        <end position="97"/>
    </location>
</feature>
<keyword evidence="1" id="KW-0472">Membrane</keyword>
<reference evidence="2 3" key="1">
    <citation type="submission" date="2021-05" db="EMBL/GenBank/DDBJ databases">
        <title>A Polyphasic approach of four new species of the genus Ohtaekwangia: Ohtaekwangia histidinii sp. nov., Ohtaekwangia cretensis sp. nov., Ohtaekwangia indiensis sp. nov., Ohtaekwangia reichenbachii sp. nov. from diverse environment.</title>
        <authorList>
            <person name="Octaviana S."/>
        </authorList>
    </citation>
    <scope>NUCLEOTIDE SEQUENCE [LARGE SCALE GENOMIC DNA]</scope>
    <source>
        <strain evidence="2 3">PWU4</strain>
    </source>
</reference>
<keyword evidence="1" id="KW-1133">Transmembrane helix</keyword>
<gene>
    <name evidence="2" type="ORF">KK083_29310</name>
</gene>
<protein>
    <submittedName>
        <fullName evidence="2">Uncharacterized protein</fullName>
    </submittedName>
</protein>
<evidence type="ECO:0000313" key="3">
    <source>
        <dbReference type="Proteomes" id="UP001319200"/>
    </source>
</evidence>
<feature type="transmembrane region" description="Helical" evidence="1">
    <location>
        <begin position="50"/>
        <end position="68"/>
    </location>
</feature>
<comment type="caution">
    <text evidence="2">The sequence shown here is derived from an EMBL/GenBank/DDBJ whole genome shotgun (WGS) entry which is preliminary data.</text>
</comment>